<dbReference type="AlphaFoldDB" id="A0A915EE58"/>
<dbReference type="Gene3D" id="3.30.160.60">
    <property type="entry name" value="Classic Zinc Finger"/>
    <property type="match status" value="3"/>
</dbReference>
<reference evidence="11" key="1">
    <citation type="submission" date="2022-11" db="UniProtKB">
        <authorList>
            <consortium name="WormBaseParasite"/>
        </authorList>
    </citation>
    <scope>IDENTIFICATION</scope>
</reference>
<feature type="region of interest" description="Disordered" evidence="8">
    <location>
        <begin position="1"/>
        <end position="23"/>
    </location>
</feature>
<sequence>MEMEVHQGNSQLSQTTYHHPQHSHHHILVNHHHAHHNTILPIINSSSGSSNLAHFEPKDQHNNSRVVVNKSSFEQHQASCSVSSSCSTSPVAQVAEGDTARGLLGVSPNKIPTCTSPVVSSASRMAYFDHSHQQIFDGILQENGHQSPASESSSSQQNSVLKHLNEMGASSLSSLGRSLSNDRKRPYPCNLCSSKFGSKMELEEHQNSHTGMKPFQCDICQSRFNRRSTLWNHKRIHNDAKPFVCNICTMTFKWKNSLKCHKEMHLRKNETDSVQDTDIRLLTYATAAKKRLGEFQCEMSDENTTSTANSINSASVMFSSTTRKRPPPRSHKSFAKNSMFSTADSKLPQLEGLGHQPNEPISVIFSPKAAKAIKLEDLPSDTAALLEGSGLLLNSTEEFIRQQFSENGGFDVSMLPSSHSPSVLSSHAAGLLSSPNVHNCSSKQLQQQCGLDNNNQSISTSNFLNATRARSERQQPQQTDLFSQLDHEHSKMPNFLDQSGCASALNMRLPFLNFDLQQLNNSLVEQQTHHLQHSSSAFDSFNNLQHQQIQQHCGAGGTSFNIPTSFSSSTNASTSMSNHSSAEMLLGGSLSYPLDSCALLSAAAAAANASSTNNSELGVADYFSDYTSVTSTDNSNSYSQNINSIIHHQQQLNTNHGIGPLDSHLSNNNLLIAQPNSEDPLTSLMMHPSHHNYLNY</sequence>
<evidence type="ECO:0000256" key="1">
    <source>
        <dbReference type="ARBA" id="ARBA00004123"/>
    </source>
</evidence>
<dbReference type="FunFam" id="3.30.160.60:FF:001729">
    <property type="entry name" value="Zinc finger protein 337"/>
    <property type="match status" value="1"/>
</dbReference>
<proteinExistence type="predicted"/>
<evidence type="ECO:0000313" key="10">
    <source>
        <dbReference type="Proteomes" id="UP000887574"/>
    </source>
</evidence>
<evidence type="ECO:0000256" key="4">
    <source>
        <dbReference type="ARBA" id="ARBA00022771"/>
    </source>
</evidence>
<dbReference type="PROSITE" id="PS50157">
    <property type="entry name" value="ZINC_FINGER_C2H2_2"/>
    <property type="match status" value="3"/>
</dbReference>
<dbReference type="PROSITE" id="PS00028">
    <property type="entry name" value="ZINC_FINGER_C2H2_1"/>
    <property type="match status" value="3"/>
</dbReference>
<keyword evidence="2" id="KW-0479">Metal-binding</keyword>
<evidence type="ECO:0000256" key="7">
    <source>
        <dbReference type="PROSITE-ProRule" id="PRU00042"/>
    </source>
</evidence>
<feature type="region of interest" description="Disordered" evidence="8">
    <location>
        <begin position="318"/>
        <end position="338"/>
    </location>
</feature>
<dbReference type="InterPro" id="IPR013087">
    <property type="entry name" value="Znf_C2H2_type"/>
</dbReference>
<dbReference type="PANTHER" id="PTHR24394:SF29">
    <property type="entry name" value="MYONEURIN"/>
    <property type="match status" value="1"/>
</dbReference>
<accession>A0A915EE58</accession>
<feature type="domain" description="C2H2-type" evidence="9">
    <location>
        <begin position="243"/>
        <end position="270"/>
    </location>
</feature>
<keyword evidence="6" id="KW-0539">Nucleus</keyword>
<dbReference type="GO" id="GO:0000981">
    <property type="term" value="F:DNA-binding transcription factor activity, RNA polymerase II-specific"/>
    <property type="evidence" value="ECO:0007669"/>
    <property type="project" value="TreeGrafter"/>
</dbReference>
<evidence type="ECO:0000256" key="8">
    <source>
        <dbReference type="SAM" id="MobiDB-lite"/>
    </source>
</evidence>
<evidence type="ECO:0000256" key="6">
    <source>
        <dbReference type="ARBA" id="ARBA00023242"/>
    </source>
</evidence>
<evidence type="ECO:0000256" key="2">
    <source>
        <dbReference type="ARBA" id="ARBA00022723"/>
    </source>
</evidence>
<evidence type="ECO:0000313" key="11">
    <source>
        <dbReference type="WBParaSite" id="jg4909"/>
    </source>
</evidence>
<feature type="domain" description="C2H2-type" evidence="9">
    <location>
        <begin position="187"/>
        <end position="214"/>
    </location>
</feature>
<dbReference type="GO" id="GO:0005634">
    <property type="term" value="C:nucleus"/>
    <property type="evidence" value="ECO:0007669"/>
    <property type="project" value="UniProtKB-SubCell"/>
</dbReference>
<dbReference type="FunFam" id="3.30.160.60:FF:001666">
    <property type="entry name" value="MDS1 and EVI1 complex locus"/>
    <property type="match status" value="1"/>
</dbReference>
<dbReference type="SMART" id="SM00355">
    <property type="entry name" value="ZnF_C2H2"/>
    <property type="match status" value="3"/>
</dbReference>
<feature type="compositionally biased region" description="Polar residues" evidence="8">
    <location>
        <begin position="7"/>
        <end position="17"/>
    </location>
</feature>
<dbReference type="GO" id="GO:0008270">
    <property type="term" value="F:zinc ion binding"/>
    <property type="evidence" value="ECO:0007669"/>
    <property type="project" value="UniProtKB-KW"/>
</dbReference>
<evidence type="ECO:0000256" key="5">
    <source>
        <dbReference type="ARBA" id="ARBA00022833"/>
    </source>
</evidence>
<feature type="compositionally biased region" description="Basic residues" evidence="8">
    <location>
        <begin position="322"/>
        <end position="334"/>
    </location>
</feature>
<feature type="domain" description="C2H2-type" evidence="9">
    <location>
        <begin position="215"/>
        <end position="242"/>
    </location>
</feature>
<keyword evidence="3" id="KW-0677">Repeat</keyword>
<name>A0A915EE58_9BILA</name>
<dbReference type="Proteomes" id="UP000887574">
    <property type="component" value="Unplaced"/>
</dbReference>
<dbReference type="Pfam" id="PF00096">
    <property type="entry name" value="zf-C2H2"/>
    <property type="match status" value="1"/>
</dbReference>
<dbReference type="PANTHER" id="PTHR24394">
    <property type="entry name" value="ZINC FINGER PROTEIN"/>
    <property type="match status" value="1"/>
</dbReference>
<organism evidence="10 11">
    <name type="scientific">Ditylenchus dipsaci</name>
    <dbReference type="NCBI Taxonomy" id="166011"/>
    <lineage>
        <taxon>Eukaryota</taxon>
        <taxon>Metazoa</taxon>
        <taxon>Ecdysozoa</taxon>
        <taxon>Nematoda</taxon>
        <taxon>Chromadorea</taxon>
        <taxon>Rhabditida</taxon>
        <taxon>Tylenchina</taxon>
        <taxon>Tylenchomorpha</taxon>
        <taxon>Sphaerularioidea</taxon>
        <taxon>Anguinidae</taxon>
        <taxon>Anguininae</taxon>
        <taxon>Ditylenchus</taxon>
    </lineage>
</organism>
<evidence type="ECO:0000256" key="3">
    <source>
        <dbReference type="ARBA" id="ARBA00022737"/>
    </source>
</evidence>
<keyword evidence="10" id="KW-1185">Reference proteome</keyword>
<dbReference type="SUPFAM" id="SSF57667">
    <property type="entry name" value="beta-beta-alpha zinc fingers"/>
    <property type="match status" value="2"/>
</dbReference>
<keyword evidence="5" id="KW-0862">Zinc</keyword>
<keyword evidence="4 7" id="KW-0863">Zinc-finger</keyword>
<dbReference type="WBParaSite" id="jg4909">
    <property type="protein sequence ID" value="jg4909"/>
    <property type="gene ID" value="jg4909"/>
</dbReference>
<evidence type="ECO:0000259" key="9">
    <source>
        <dbReference type="PROSITE" id="PS50157"/>
    </source>
</evidence>
<dbReference type="InterPro" id="IPR036236">
    <property type="entry name" value="Znf_C2H2_sf"/>
</dbReference>
<protein>
    <submittedName>
        <fullName evidence="11">C2H2-type domain-containing protein</fullName>
    </submittedName>
</protein>
<comment type="subcellular location">
    <subcellularLocation>
        <location evidence="1">Nucleus</location>
    </subcellularLocation>
</comment>